<dbReference type="InterPro" id="IPR036770">
    <property type="entry name" value="Ankyrin_rpt-contain_sf"/>
</dbReference>
<dbReference type="InParanoid" id="U5HD31"/>
<dbReference type="FunFam" id="3.10.260.10:FF:000001">
    <property type="entry name" value="APSES transcription factor (MbpA)"/>
    <property type="match status" value="1"/>
</dbReference>
<feature type="compositionally biased region" description="Polar residues" evidence="5">
    <location>
        <begin position="155"/>
        <end position="191"/>
    </location>
</feature>
<dbReference type="AlphaFoldDB" id="U5HD31"/>
<dbReference type="PROSITE" id="PS51299">
    <property type="entry name" value="HTH_APSES"/>
    <property type="match status" value="1"/>
</dbReference>
<dbReference type="PANTHER" id="PTHR43828:SF3">
    <property type="entry name" value="CHROMO DOMAIN-CONTAINING PROTEIN"/>
    <property type="match status" value="1"/>
</dbReference>
<dbReference type="SMART" id="SM01252">
    <property type="entry name" value="KilA-N"/>
    <property type="match status" value="1"/>
</dbReference>
<feature type="domain" description="HTH APSES-type" evidence="6">
    <location>
        <begin position="32"/>
        <end position="139"/>
    </location>
</feature>
<keyword evidence="2 3" id="KW-0040">ANK repeat</keyword>
<evidence type="ECO:0000256" key="4">
    <source>
        <dbReference type="SAM" id="Coils"/>
    </source>
</evidence>
<name>U5HD31_USTV1</name>
<dbReference type="SUPFAM" id="SSF48403">
    <property type="entry name" value="Ankyrin repeat"/>
    <property type="match status" value="1"/>
</dbReference>
<proteinExistence type="predicted"/>
<evidence type="ECO:0000256" key="5">
    <source>
        <dbReference type="SAM" id="MobiDB-lite"/>
    </source>
</evidence>
<feature type="compositionally biased region" description="Basic and acidic residues" evidence="5">
    <location>
        <begin position="206"/>
        <end position="215"/>
    </location>
</feature>
<dbReference type="InterPro" id="IPR051642">
    <property type="entry name" value="SWI6-like"/>
</dbReference>
<protein>
    <recommendedName>
        <fullName evidence="6">HTH APSES-type domain-containing protein</fullName>
    </recommendedName>
</protein>
<feature type="region of interest" description="Disordered" evidence="5">
    <location>
        <begin position="140"/>
        <end position="265"/>
    </location>
</feature>
<dbReference type="PROSITE" id="PS50088">
    <property type="entry name" value="ANK_REPEAT"/>
    <property type="match status" value="2"/>
</dbReference>
<keyword evidence="1" id="KW-0677">Repeat</keyword>
<dbReference type="OMA" id="HHIAMMA"/>
<dbReference type="Proteomes" id="UP000017200">
    <property type="component" value="Unassembled WGS sequence"/>
</dbReference>
<keyword evidence="9" id="KW-1185">Reference proteome</keyword>
<keyword evidence="4" id="KW-0175">Coiled coil</keyword>
<accession>U5HD31</accession>
<evidence type="ECO:0000256" key="1">
    <source>
        <dbReference type="ARBA" id="ARBA00022737"/>
    </source>
</evidence>
<evidence type="ECO:0000313" key="9">
    <source>
        <dbReference type="Proteomes" id="UP000017200"/>
    </source>
</evidence>
<organism evidence="7">
    <name type="scientific">Microbotryum lychnidis-dioicae (strain p1A1 Lamole / MvSl-1064)</name>
    <name type="common">Anther smut fungus</name>
    <dbReference type="NCBI Taxonomy" id="683840"/>
    <lineage>
        <taxon>Eukaryota</taxon>
        <taxon>Fungi</taxon>
        <taxon>Dikarya</taxon>
        <taxon>Basidiomycota</taxon>
        <taxon>Pucciniomycotina</taxon>
        <taxon>Microbotryomycetes</taxon>
        <taxon>Microbotryales</taxon>
        <taxon>Microbotryaceae</taxon>
        <taxon>Microbotryum</taxon>
    </lineage>
</organism>
<dbReference type="STRING" id="683840.U5HD31"/>
<dbReference type="PROSITE" id="PS50297">
    <property type="entry name" value="ANK_REP_REGION"/>
    <property type="match status" value="2"/>
</dbReference>
<dbReference type="GO" id="GO:0003677">
    <property type="term" value="F:DNA binding"/>
    <property type="evidence" value="ECO:0007669"/>
    <property type="project" value="InterPro"/>
</dbReference>
<reference evidence="8" key="4">
    <citation type="submission" date="2015-06" db="UniProtKB">
        <authorList>
            <consortium name="EnsemblFungi"/>
        </authorList>
    </citation>
    <scope>IDENTIFICATION</scope>
</reference>
<dbReference type="SUPFAM" id="SSF54616">
    <property type="entry name" value="DNA-binding domain of Mlu1-box binding protein MBP1"/>
    <property type="match status" value="1"/>
</dbReference>
<gene>
    <name evidence="7" type="ORF">MVLG_05049</name>
</gene>
<feature type="compositionally biased region" description="Polar residues" evidence="5">
    <location>
        <begin position="243"/>
        <end position="254"/>
    </location>
</feature>
<dbReference type="Gene3D" id="3.10.260.10">
    <property type="entry name" value="Transcription regulator HTH, APSES-type DNA-binding domain"/>
    <property type="match status" value="1"/>
</dbReference>
<dbReference type="EnsemblFungi" id="MVLG_05049T0">
    <property type="protein sequence ID" value="MVLG_05049T0"/>
    <property type="gene ID" value="MVLG_05049"/>
</dbReference>
<dbReference type="InterPro" id="IPR003163">
    <property type="entry name" value="Tscrpt_reg_HTH_APSES-type"/>
</dbReference>
<dbReference type="Pfam" id="PF00023">
    <property type="entry name" value="Ank"/>
    <property type="match status" value="2"/>
</dbReference>
<evidence type="ECO:0000256" key="3">
    <source>
        <dbReference type="PROSITE-ProRule" id="PRU00023"/>
    </source>
</evidence>
<sequence>MAAARANANASASASAPAESFPNPNVQNNPHIYLAVYSSVPVYEMMVRGIGVMRRRADSYLNATQILKVAGVPKGNRTKILEKDIALGVHEKVQGGYGRYQGTWIPYHRARELSDEHGVTHLLVPLFDYVPPPGYDSLGAAGPSASSASAPVHRQTANVAAAAQSSPGAFSSPVSRRPQETMSETSESAPPSTRKHASARASIVSDENKRPRREAAASTSQANGHAPRPVDVFANNPEEQWKLRSSSAPLSNQALAEDPSRTDRNRSTLKSIFAMEPENSLVVPNLASRFPADVDPDTPIDENMHTALHWAAALARITIAKALVNFGADVFRGNNVGETALIRAVLVTNNCDQDTFPALLEVLGPSLRTIDKSGRTVMHHAALVAGVKGRASSARYYLESVLEYVARVEGGRFQDLVDAQDNHGDTALNIAARIGNRSLVRALIDVGADKRKANNLGLRPGDFGLDGVGLEATEGELAIESLRSTPSTNKNAGLSAPTHASNEVLQNLTTMIKSLEADFKAELGSKAEDFQATQTHLHSVTKELQAQRRELDQWQQKAAALDAQHARIRNLKRAIHEEDHFDWTGRTEIDGSPAIVAAGPSFTYRGPMSVQLPNSSNVEFDADPKLPAPGSERELIHLIRLQGWYERVLGLLDNRLSRLEGGEIELENELQRIVAKVCGVDVDKVDTMFETLFAALESDGSTMNQARIAGFLSKVKDGSFVQ</sequence>
<feature type="coiled-coil region" evidence="4">
    <location>
        <begin position="537"/>
        <end position="571"/>
    </location>
</feature>
<dbReference type="GO" id="GO:0033309">
    <property type="term" value="C:SBF transcription complex"/>
    <property type="evidence" value="ECO:0007669"/>
    <property type="project" value="TreeGrafter"/>
</dbReference>
<dbReference type="InterPro" id="IPR018004">
    <property type="entry name" value="KilA/APSES_HTH"/>
</dbReference>
<dbReference type="GO" id="GO:0030907">
    <property type="term" value="C:MBF transcription complex"/>
    <property type="evidence" value="ECO:0007669"/>
    <property type="project" value="TreeGrafter"/>
</dbReference>
<reference evidence="7" key="2">
    <citation type="submission" date="2010-11" db="EMBL/GenBank/DDBJ databases">
        <authorList>
            <consortium name="The Broad Institute Genome Sequencing Platform"/>
            <person name="Earl A."/>
            <person name="Ward D."/>
            <person name="Feldgarden M."/>
            <person name="Gevers D."/>
            <person name="Butler R."/>
            <person name="Young S.K."/>
            <person name="Zeng Q."/>
            <person name="Gargeya S."/>
            <person name="Fitzgerald M."/>
            <person name="Haas B."/>
            <person name="Abouelleil A."/>
            <person name="Alvarado L."/>
            <person name="Arachchi H.M."/>
            <person name="Berlin A."/>
            <person name="Brown A."/>
            <person name="Chapman S.B."/>
            <person name="Chen Z."/>
            <person name="Dunbar C."/>
            <person name="Freedman E."/>
            <person name="Gearin G."/>
            <person name="Gellesch M."/>
            <person name="Goldberg J."/>
            <person name="Griggs A."/>
            <person name="Gujja S."/>
            <person name="Heilman E."/>
            <person name="Heiman D."/>
            <person name="Howarth C."/>
            <person name="Larson L."/>
            <person name="Lui A."/>
            <person name="MacDonald P.J.P."/>
            <person name="Mehta T."/>
            <person name="Montmayeur A."/>
            <person name="Murphy C."/>
            <person name="Neiman D."/>
            <person name="Pearson M."/>
            <person name="Priest M."/>
            <person name="Roberts A."/>
            <person name="Saif S."/>
            <person name="Shea T."/>
            <person name="Shenoy N."/>
            <person name="Sisk P."/>
            <person name="Stolte C."/>
            <person name="Sykes S."/>
            <person name="White J."/>
            <person name="Yandava C."/>
            <person name="Wortman J."/>
            <person name="Nusbaum C."/>
            <person name="Birren B."/>
        </authorList>
    </citation>
    <scope>NUCLEOTIDE SEQUENCE</scope>
    <source>
        <strain evidence="7">P1A1 Lamole</strain>
    </source>
</reference>
<dbReference type="EMBL" id="AEIJ01000502">
    <property type="status" value="NOT_ANNOTATED_CDS"/>
    <property type="molecule type" value="Genomic_DNA"/>
</dbReference>
<dbReference type="Gene3D" id="1.25.40.20">
    <property type="entry name" value="Ankyrin repeat-containing domain"/>
    <property type="match status" value="1"/>
</dbReference>
<evidence type="ECO:0000259" key="6">
    <source>
        <dbReference type="PROSITE" id="PS51299"/>
    </source>
</evidence>
<dbReference type="EMBL" id="GL541705">
    <property type="protein sequence ID" value="KDE04482.1"/>
    <property type="molecule type" value="Genomic_DNA"/>
</dbReference>
<feature type="compositionally biased region" description="Low complexity" evidence="5">
    <location>
        <begin position="140"/>
        <end position="151"/>
    </location>
</feature>
<evidence type="ECO:0000313" key="8">
    <source>
        <dbReference type="EnsemblFungi" id="MVLG_05049T0"/>
    </source>
</evidence>
<dbReference type="InterPro" id="IPR002110">
    <property type="entry name" value="Ankyrin_rpt"/>
</dbReference>
<feature type="repeat" description="ANK" evidence="3">
    <location>
        <begin position="423"/>
        <end position="455"/>
    </location>
</feature>
<reference evidence="9" key="1">
    <citation type="submission" date="2010-11" db="EMBL/GenBank/DDBJ databases">
        <title>The genome sequence of Microbotryum violaceum strain p1A1 Lamole.</title>
        <authorList>
            <person name="Cuomo C."/>
            <person name="Perlin M."/>
            <person name="Young S.K."/>
            <person name="Zeng Q."/>
            <person name="Gargeya S."/>
            <person name="Alvarado L."/>
            <person name="Berlin A."/>
            <person name="Chapman S.B."/>
            <person name="Chen Z."/>
            <person name="Freedman E."/>
            <person name="Gellesch M."/>
            <person name="Goldberg J."/>
            <person name="Griggs A."/>
            <person name="Gujja S."/>
            <person name="Heilman E."/>
            <person name="Heiman D."/>
            <person name="Howarth C."/>
            <person name="Mehta T."/>
            <person name="Neiman D."/>
            <person name="Pearson M."/>
            <person name="Roberts A."/>
            <person name="Saif S."/>
            <person name="Shea T."/>
            <person name="Shenoy N."/>
            <person name="Sisk P."/>
            <person name="Stolte C."/>
            <person name="Sykes S."/>
            <person name="White J."/>
            <person name="Yandava C."/>
            <person name="Haas B."/>
            <person name="Nusbaum C."/>
            <person name="Birren B."/>
        </authorList>
    </citation>
    <scope>NUCLEOTIDE SEQUENCE [LARGE SCALE GENOMIC DNA]</scope>
    <source>
        <strain evidence="9">p1A1 Lamole</strain>
    </source>
</reference>
<dbReference type="GO" id="GO:0001228">
    <property type="term" value="F:DNA-binding transcription activator activity, RNA polymerase II-specific"/>
    <property type="evidence" value="ECO:0007669"/>
    <property type="project" value="UniProtKB-ARBA"/>
</dbReference>
<evidence type="ECO:0000256" key="2">
    <source>
        <dbReference type="ARBA" id="ARBA00023043"/>
    </source>
</evidence>
<dbReference type="SMART" id="SM00248">
    <property type="entry name" value="ANK"/>
    <property type="match status" value="2"/>
</dbReference>
<dbReference type="FunCoup" id="U5HD31">
    <property type="interactions" value="135"/>
</dbReference>
<dbReference type="InterPro" id="IPR036887">
    <property type="entry name" value="HTH_APSES_sf"/>
</dbReference>
<dbReference type="Pfam" id="PF04383">
    <property type="entry name" value="KilA-N"/>
    <property type="match status" value="1"/>
</dbReference>
<reference evidence="7 9" key="3">
    <citation type="journal article" date="2015" name="BMC Genomics">
        <title>Sex and parasites: genomic and transcriptomic analysis of Microbotryum lychnidis-dioicae, the biotrophic and plant-castrating anther smut fungus.</title>
        <authorList>
            <person name="Perlin M.H."/>
            <person name="Amselem J."/>
            <person name="Fontanillas E."/>
            <person name="Toh S.S."/>
            <person name="Chen Z."/>
            <person name="Goldberg J."/>
            <person name="Duplessis S."/>
            <person name="Henrissat B."/>
            <person name="Young S."/>
            <person name="Zeng Q."/>
            <person name="Aguileta G."/>
            <person name="Petit E."/>
            <person name="Badouin H."/>
            <person name="Andrews J."/>
            <person name="Razeeq D."/>
            <person name="Gabaldon T."/>
            <person name="Quesneville H."/>
            <person name="Giraud T."/>
            <person name="Hood M.E."/>
            <person name="Schultz D.J."/>
            <person name="Cuomo C.A."/>
        </authorList>
    </citation>
    <scope>NUCLEOTIDE SEQUENCE [LARGE SCALE GENOMIC DNA]</scope>
    <source>
        <strain evidence="7">P1A1 Lamole</strain>
        <strain evidence="9">p1A1 Lamole</strain>
    </source>
</reference>
<evidence type="ECO:0000313" key="7">
    <source>
        <dbReference type="EMBL" id="KDE04482.1"/>
    </source>
</evidence>
<feature type="repeat" description="ANK" evidence="3">
    <location>
        <begin position="303"/>
        <end position="335"/>
    </location>
</feature>
<dbReference type="PANTHER" id="PTHR43828">
    <property type="entry name" value="ASPARAGINASE"/>
    <property type="match status" value="1"/>
</dbReference>
<dbReference type="OrthoDB" id="6718656at2759"/>
<dbReference type="HOGENOM" id="CLU_009666_1_1_1"/>